<gene>
    <name evidence="6" type="ORF">MFFC18_51910</name>
</gene>
<feature type="transmembrane region" description="Helical" evidence="5">
    <location>
        <begin position="101"/>
        <end position="122"/>
    </location>
</feature>
<dbReference type="GO" id="GO:0016020">
    <property type="term" value="C:membrane"/>
    <property type="evidence" value="ECO:0007669"/>
    <property type="project" value="UniProtKB-SubCell"/>
</dbReference>
<dbReference type="EMBL" id="CP042912">
    <property type="protein sequence ID" value="QEG25267.1"/>
    <property type="molecule type" value="Genomic_DNA"/>
</dbReference>
<dbReference type="Proteomes" id="UP000322214">
    <property type="component" value="Chromosome"/>
</dbReference>
<evidence type="ECO:0000256" key="1">
    <source>
        <dbReference type="ARBA" id="ARBA00004141"/>
    </source>
</evidence>
<accession>A0A5B9PEU9</accession>
<evidence type="ECO:0000313" key="6">
    <source>
        <dbReference type="EMBL" id="QEG25267.1"/>
    </source>
</evidence>
<evidence type="ECO:0000256" key="4">
    <source>
        <dbReference type="ARBA" id="ARBA00023136"/>
    </source>
</evidence>
<keyword evidence="3 5" id="KW-1133">Transmembrane helix</keyword>
<dbReference type="InterPro" id="IPR003825">
    <property type="entry name" value="Colicin-V_CvpA"/>
</dbReference>
<evidence type="ECO:0000256" key="5">
    <source>
        <dbReference type="SAM" id="Phobius"/>
    </source>
</evidence>
<dbReference type="OrthoDB" id="272639at2"/>
<dbReference type="STRING" id="980251.GCA_001642875_03771"/>
<evidence type="ECO:0000313" key="7">
    <source>
        <dbReference type="Proteomes" id="UP000322214"/>
    </source>
</evidence>
<feature type="transmembrane region" description="Helical" evidence="5">
    <location>
        <begin position="59"/>
        <end position="81"/>
    </location>
</feature>
<dbReference type="GO" id="GO:0009403">
    <property type="term" value="P:toxin biosynthetic process"/>
    <property type="evidence" value="ECO:0007669"/>
    <property type="project" value="InterPro"/>
</dbReference>
<name>A0A5B9PEU9_9BACT</name>
<protein>
    <submittedName>
        <fullName evidence="6">Colicin V production protein</fullName>
    </submittedName>
</protein>
<keyword evidence="7" id="KW-1185">Reference proteome</keyword>
<dbReference type="KEGG" id="mff:MFFC18_51910"/>
<dbReference type="AlphaFoldDB" id="A0A5B9PEU9"/>
<dbReference type="Pfam" id="PF02674">
    <property type="entry name" value="Colicin_V"/>
    <property type="match status" value="1"/>
</dbReference>
<evidence type="ECO:0000256" key="3">
    <source>
        <dbReference type="ARBA" id="ARBA00022989"/>
    </source>
</evidence>
<organism evidence="6 7">
    <name type="scientific">Mariniblastus fucicola</name>
    <dbReference type="NCBI Taxonomy" id="980251"/>
    <lineage>
        <taxon>Bacteria</taxon>
        <taxon>Pseudomonadati</taxon>
        <taxon>Planctomycetota</taxon>
        <taxon>Planctomycetia</taxon>
        <taxon>Pirellulales</taxon>
        <taxon>Pirellulaceae</taxon>
        <taxon>Mariniblastus</taxon>
    </lineage>
</organism>
<sequence>MIIAFVIILFLLVVASTWWYGMWSNFITLINFFIASLIASSFYEPLAHELANSMRQYSALADFIALWILFVGVFILCRTITDTLSPRQMKFDIVTEMIGRSVFSIWIACVFIAFTLFSFHMAPLHPDAFQKEVESSTLGIGPDRMWLAFIQSRSRGALSASTEKNFMVRKYNGSTHPDDAGLDVRVFDPNAKFIDKYHEKRAKLAEKDGFRE</sequence>
<reference evidence="6 7" key="1">
    <citation type="submission" date="2019-08" db="EMBL/GenBank/DDBJ databases">
        <title>Deep-cultivation of Planctomycetes and their phenomic and genomic characterization uncovers novel biology.</title>
        <authorList>
            <person name="Wiegand S."/>
            <person name="Jogler M."/>
            <person name="Boedeker C."/>
            <person name="Pinto D."/>
            <person name="Vollmers J."/>
            <person name="Rivas-Marin E."/>
            <person name="Kohn T."/>
            <person name="Peeters S.H."/>
            <person name="Heuer A."/>
            <person name="Rast P."/>
            <person name="Oberbeckmann S."/>
            <person name="Bunk B."/>
            <person name="Jeske O."/>
            <person name="Meyerdierks A."/>
            <person name="Storesund J.E."/>
            <person name="Kallscheuer N."/>
            <person name="Luecker S."/>
            <person name="Lage O.M."/>
            <person name="Pohl T."/>
            <person name="Merkel B.J."/>
            <person name="Hornburger P."/>
            <person name="Mueller R.-W."/>
            <person name="Bruemmer F."/>
            <person name="Labrenz M."/>
            <person name="Spormann A.M."/>
            <person name="Op den Camp H."/>
            <person name="Overmann J."/>
            <person name="Amann R."/>
            <person name="Jetten M.S.M."/>
            <person name="Mascher T."/>
            <person name="Medema M.H."/>
            <person name="Devos D.P."/>
            <person name="Kaster A.-K."/>
            <person name="Ovreas L."/>
            <person name="Rohde M."/>
            <person name="Galperin M.Y."/>
            <person name="Jogler C."/>
        </authorList>
    </citation>
    <scope>NUCLEOTIDE SEQUENCE [LARGE SCALE GENOMIC DNA]</scope>
    <source>
        <strain evidence="6 7">FC18</strain>
    </source>
</reference>
<proteinExistence type="predicted"/>
<keyword evidence="2 5" id="KW-0812">Transmembrane</keyword>
<keyword evidence="4 5" id="KW-0472">Membrane</keyword>
<dbReference type="RefSeq" id="WP_075085777.1">
    <property type="nucleotide sequence ID" value="NZ_CP042912.1"/>
</dbReference>
<evidence type="ECO:0000256" key="2">
    <source>
        <dbReference type="ARBA" id="ARBA00022692"/>
    </source>
</evidence>
<comment type="subcellular location">
    <subcellularLocation>
        <location evidence="1">Membrane</location>
        <topology evidence="1">Multi-pass membrane protein</topology>
    </subcellularLocation>
</comment>